<evidence type="ECO:0000256" key="1">
    <source>
        <dbReference type="SAM" id="Coils"/>
    </source>
</evidence>
<evidence type="ECO:0000259" key="3">
    <source>
        <dbReference type="PROSITE" id="PS50053"/>
    </source>
</evidence>
<proteinExistence type="predicted"/>
<dbReference type="InterPro" id="IPR000626">
    <property type="entry name" value="Ubiquitin-like_dom"/>
</dbReference>
<dbReference type="OrthoDB" id="3365399at2759"/>
<sequence>MTANSKDSSIALSNIDAINTSISDDDSDDFFMDNSFDENDYNQSDDSNERNVIIDSKVTDSPPLHLSLSASEEEDKNVNQQSLSDSESSSESASSANIIKLKSDKPSGRTRGRSMIKESVVEIESSGSRQNNNKYHHRSRSRSKSSIRSLSPEQKYKRQKNSLLNAYDENDDFFKELAKEAKKTTSMSKDSTPDQPKRVYNIKFFSKLEGTINKAVQVKVLGKYEFSKILPAALDGLMKSYKIPKVMKDIYKVENVTLYWNNAKLLNFMTCNSLHIPQDFENEISDIDITIVSKEYEKNFEATLESKLKEEETAMFAKERQEMEMKLEKKRNEREESEFREFEFELRNVKETEELKATETIMNEPSLREDNLIKENKNGDNEKVMKIALMGQDNKKIYVNVRNSTPFFKVAEYYRIQKQLPQKAKIKLLFDHDELNLNECIADQDMEDEDMVDVIVE</sequence>
<gene>
    <name evidence="4" type="primary">ESC2_2</name>
    <name evidence="4" type="ORF">GRS66_006153</name>
</gene>
<accession>A0A6C1E3U8</accession>
<feature type="compositionally biased region" description="Low complexity" evidence="2">
    <location>
        <begin position="82"/>
        <end position="96"/>
    </location>
</feature>
<evidence type="ECO:0000313" key="4">
    <source>
        <dbReference type="EMBL" id="QID83679.1"/>
    </source>
</evidence>
<dbReference type="Proteomes" id="UP000501346">
    <property type="component" value="Chromosome SeII-SeIV"/>
</dbReference>
<dbReference type="EMBL" id="CP048999">
    <property type="protein sequence ID" value="QID83679.1"/>
    <property type="molecule type" value="Genomic_DNA"/>
</dbReference>
<dbReference type="SUPFAM" id="SSF54236">
    <property type="entry name" value="Ubiquitin-like"/>
    <property type="match status" value="1"/>
</dbReference>
<feature type="compositionally biased region" description="Basic residues" evidence="2">
    <location>
        <begin position="134"/>
        <end position="145"/>
    </location>
</feature>
<feature type="domain" description="Ubiquitin-like" evidence="3">
    <location>
        <begin position="385"/>
        <end position="457"/>
    </location>
</feature>
<evidence type="ECO:0000256" key="2">
    <source>
        <dbReference type="SAM" id="MobiDB-lite"/>
    </source>
</evidence>
<dbReference type="PROSITE" id="PS50053">
    <property type="entry name" value="UBIQUITIN_2"/>
    <property type="match status" value="1"/>
</dbReference>
<keyword evidence="5" id="KW-1185">Reference proteome</keyword>
<dbReference type="InterPro" id="IPR022617">
    <property type="entry name" value="Rad60/SUMO-like_dom"/>
</dbReference>
<feature type="coiled-coil region" evidence="1">
    <location>
        <begin position="316"/>
        <end position="352"/>
    </location>
</feature>
<dbReference type="InterPro" id="IPR029071">
    <property type="entry name" value="Ubiquitin-like_domsf"/>
</dbReference>
<protein>
    <submittedName>
        <fullName evidence="4">Protein esc2</fullName>
    </submittedName>
</protein>
<feature type="compositionally biased region" description="Acidic residues" evidence="2">
    <location>
        <begin position="23"/>
        <end position="40"/>
    </location>
</feature>
<dbReference type="AlphaFoldDB" id="A0A6C1E3U8"/>
<organism evidence="4 5">
    <name type="scientific">Saccharomyces pastorianus</name>
    <name type="common">Lager yeast</name>
    <name type="synonym">Saccharomyces cerevisiae x Saccharomyces eubayanus</name>
    <dbReference type="NCBI Taxonomy" id="27292"/>
    <lineage>
        <taxon>Eukaryota</taxon>
        <taxon>Fungi</taxon>
        <taxon>Dikarya</taxon>
        <taxon>Ascomycota</taxon>
        <taxon>Saccharomycotina</taxon>
        <taxon>Saccharomycetes</taxon>
        <taxon>Saccharomycetales</taxon>
        <taxon>Saccharomycetaceae</taxon>
        <taxon>Saccharomyces</taxon>
    </lineage>
</organism>
<reference evidence="4 5" key="1">
    <citation type="journal article" date="2019" name="BMC Genomics">
        <title>Chromosome level assembly and comparative genome analysis confirm lager-brewing yeasts originated from a single hybridization.</title>
        <authorList>
            <person name="Salazar A.N."/>
            <person name="Gorter de Vries A.R."/>
            <person name="van den Broek M."/>
            <person name="Brouwers N."/>
            <person name="de la Torre Cortes P."/>
            <person name="Kuijpers N.G.A."/>
            <person name="Daran J.G."/>
            <person name="Abeel T."/>
        </authorList>
    </citation>
    <scope>NUCLEOTIDE SEQUENCE [LARGE SCALE GENOMIC DNA]</scope>
    <source>
        <strain evidence="4 5">CBS 1483</strain>
    </source>
</reference>
<feature type="region of interest" description="Disordered" evidence="2">
    <location>
        <begin position="17"/>
        <end position="162"/>
    </location>
</feature>
<name>A0A6C1E3U8_SACPS</name>
<dbReference type="Gene3D" id="3.10.20.90">
    <property type="entry name" value="Phosphatidylinositol 3-kinase Catalytic Subunit, Chain A, domain 1"/>
    <property type="match status" value="1"/>
</dbReference>
<evidence type="ECO:0000313" key="5">
    <source>
        <dbReference type="Proteomes" id="UP000501346"/>
    </source>
</evidence>
<keyword evidence="1" id="KW-0175">Coiled coil</keyword>
<dbReference type="Pfam" id="PF11976">
    <property type="entry name" value="Rad60-SLD"/>
    <property type="match status" value="1"/>
</dbReference>
<dbReference type="CDD" id="cd17080">
    <property type="entry name" value="Ubl_SLD2_Esc2_like"/>
    <property type="match status" value="1"/>
</dbReference>